<proteinExistence type="predicted"/>
<protein>
    <submittedName>
        <fullName evidence="1">Uncharacterized protein</fullName>
    </submittedName>
</protein>
<name>A0A5B9D6V4_9ARCH</name>
<dbReference type="EMBL" id="CP042905">
    <property type="protein sequence ID" value="QEE14859.1"/>
    <property type="molecule type" value="Genomic_DNA"/>
</dbReference>
<accession>A0A5B9D6V4</accession>
<organism evidence="1">
    <name type="scientific">Promethearchaeum syntrophicum</name>
    <dbReference type="NCBI Taxonomy" id="2594042"/>
    <lineage>
        <taxon>Archaea</taxon>
        <taxon>Promethearchaeati</taxon>
        <taxon>Promethearchaeota</taxon>
        <taxon>Promethearchaeia</taxon>
        <taxon>Promethearchaeales</taxon>
        <taxon>Promethearchaeaceae</taxon>
        <taxon>Promethearchaeum</taxon>
    </lineage>
</organism>
<evidence type="ECO:0000313" key="1">
    <source>
        <dbReference type="EMBL" id="QEE14859.1"/>
    </source>
</evidence>
<reference evidence="1" key="1">
    <citation type="journal article" date="2020" name="Nature">
        <title>Isolation of an archaeon at the prokaryote-eukaryote interface.</title>
        <authorList>
            <person name="Imachi H."/>
            <person name="Nobu M.K."/>
            <person name="Nakahara N."/>
            <person name="Morono Y."/>
            <person name="Ogawara M."/>
            <person name="Takaki Y."/>
            <person name="Takano Y."/>
            <person name="Uematsu K."/>
            <person name="Ikuta T."/>
            <person name="Ito M."/>
            <person name="Matsui Y."/>
            <person name="Miyazaki M."/>
            <person name="Murata K."/>
            <person name="Saito Y."/>
            <person name="Sakai S."/>
            <person name="Song C."/>
            <person name="Tasumi E."/>
            <person name="Yamanaka Y."/>
            <person name="Yamaguchi T."/>
            <person name="Kamagata Y."/>
            <person name="Tamaki H."/>
            <person name="Takai K."/>
        </authorList>
    </citation>
    <scope>NUCLEOTIDE SEQUENCE [LARGE SCALE GENOMIC DNA]</scope>
    <source>
        <strain evidence="1">MK-D1</strain>
    </source>
</reference>
<dbReference type="AlphaFoldDB" id="A0A5B9D6V4"/>
<gene>
    <name evidence="1" type="ORF">DSAG12_00679</name>
</gene>
<sequence>MVQKRPSILDFQIKNYLLFYKFPKYYLGFYSIRIYDTNIVDLLIKTLKKALFNEKIFGVIDICGENTFLFIKIKNKSLKTIFNIENDILLCLSTIKKKIIYELQMNKELENSFFYFVEFSQMKNVHISINKNEKFISLIDDKIANEKYIFKFEFGDSFFRENQIKQLILFFQTMKIKGYFLFSHKNENFFKISFIIITQSYEKLINFLNFNNSLPLIPHLKLVEISKIDFVNFIKKKQLSNSVLIEKVDFYNLIKNFNLDRKIDQDIKIKFLEEKENNSLLKKITSILNEMLIEFTLNSKSDILINAYKIRILIIENNFNLLLYYFKNQGYLKYETILIFSNKVELKALMLYTNIKKLKRINLFSKDNLELFRILLNQHKNFLLASF</sequence>